<sequence length="510" mass="54161">MLIFETVIALLLAGALLAILAKRLQAPYPALLALAGTAGALVPGLPQITLDPELALALFVAPVLLDAAYDASPRDLKANWLPVTGLVLICVLCTAFAVAGVARWLEPGLPWAAAIALGAIVAPPDASAAAAVLRQLRPPHRVLVILEGESLLNDATALLLFRVAVGAAMGGAFSGWEVVPLLLLTCGGGALLGIAAARLWFRLQVSRQDIAIAVPIQFLGTFAVWLLAERLGVSAIITMVAYAMTIARFAPVRMSGRERIASYAVWEVAVFVLNVLAFILIGLQLRGILDRLDGGHWEEAVFALAACAVVILMRFAWVMGYAGVARLVMRKGERPSLKGGLVIAWCGMRGIVTLAAALALPEGFPYRDLILLTAFAVTLVTLVLQGMTLRWLLEWLGLPDDGGVEREVALARTATAKAALAALREAPPGRAVEVLEREYIARLKPAEGGGEDLAGLQRQAVAAQRRVLSDLRSRGTIGDDAFHVIEEEIDLLDITADPRIRDLRAQAEGA</sequence>
<dbReference type="AlphaFoldDB" id="A0A1G6P5V4"/>
<keyword evidence="4 10" id="KW-0812">Transmembrane</keyword>
<feature type="transmembrane region" description="Helical" evidence="10">
    <location>
        <begin position="179"/>
        <end position="201"/>
    </location>
</feature>
<feature type="transmembrane region" description="Helical" evidence="10">
    <location>
        <begin position="263"/>
        <end position="281"/>
    </location>
</feature>
<dbReference type="RefSeq" id="WP_090563108.1">
    <property type="nucleotide sequence ID" value="NZ_FMXZ01000004.1"/>
</dbReference>
<keyword evidence="2" id="KW-0813">Transport</keyword>
<dbReference type="OrthoDB" id="9809206at2"/>
<dbReference type="GO" id="GO:0015385">
    <property type="term" value="F:sodium:proton antiporter activity"/>
    <property type="evidence" value="ECO:0007669"/>
    <property type="project" value="InterPro"/>
</dbReference>
<keyword evidence="8 10" id="KW-0472">Membrane</keyword>
<evidence type="ECO:0000256" key="5">
    <source>
        <dbReference type="ARBA" id="ARBA00022989"/>
    </source>
</evidence>
<dbReference type="Gene3D" id="6.10.140.1330">
    <property type="match status" value="1"/>
</dbReference>
<evidence type="ECO:0000256" key="7">
    <source>
        <dbReference type="ARBA" id="ARBA00023065"/>
    </source>
</evidence>
<comment type="subcellular location">
    <subcellularLocation>
        <location evidence="1">Cell membrane</location>
        <topology evidence="1">Multi-pass membrane protein</topology>
    </subcellularLocation>
</comment>
<keyword evidence="7" id="KW-0406">Ion transport</keyword>
<evidence type="ECO:0000256" key="8">
    <source>
        <dbReference type="ARBA" id="ARBA00023136"/>
    </source>
</evidence>
<proteinExistence type="predicted"/>
<feature type="domain" description="Cation/H+ exchanger transmembrane" evidence="11">
    <location>
        <begin position="15"/>
        <end position="395"/>
    </location>
</feature>
<dbReference type="STRING" id="938405.SAMN02927895_01997"/>
<dbReference type="Proteomes" id="UP000198925">
    <property type="component" value="Unassembled WGS sequence"/>
</dbReference>
<evidence type="ECO:0000256" key="1">
    <source>
        <dbReference type="ARBA" id="ARBA00004651"/>
    </source>
</evidence>
<dbReference type="EMBL" id="FMZX01000002">
    <property type="protein sequence ID" value="SDC75582.1"/>
    <property type="molecule type" value="Genomic_DNA"/>
</dbReference>
<feature type="transmembrane region" description="Helical" evidence="10">
    <location>
        <begin position="233"/>
        <end position="251"/>
    </location>
</feature>
<evidence type="ECO:0000313" key="13">
    <source>
        <dbReference type="Proteomes" id="UP000198925"/>
    </source>
</evidence>
<dbReference type="GO" id="GO:0015386">
    <property type="term" value="F:potassium:proton antiporter activity"/>
    <property type="evidence" value="ECO:0007669"/>
    <property type="project" value="TreeGrafter"/>
</dbReference>
<organism evidence="12 13">
    <name type="scientific">Belnapia rosea</name>
    <dbReference type="NCBI Taxonomy" id="938405"/>
    <lineage>
        <taxon>Bacteria</taxon>
        <taxon>Pseudomonadati</taxon>
        <taxon>Pseudomonadota</taxon>
        <taxon>Alphaproteobacteria</taxon>
        <taxon>Acetobacterales</taxon>
        <taxon>Roseomonadaceae</taxon>
        <taxon>Belnapia</taxon>
    </lineage>
</organism>
<keyword evidence="13" id="KW-1185">Reference proteome</keyword>
<dbReference type="PANTHER" id="PTHR10110:SF86">
    <property type="entry name" value="SODIUM_HYDROGEN EXCHANGER 7"/>
    <property type="match status" value="1"/>
</dbReference>
<name>A0A1G6P5V4_9PROT</name>
<evidence type="ECO:0000256" key="4">
    <source>
        <dbReference type="ARBA" id="ARBA00022692"/>
    </source>
</evidence>
<evidence type="ECO:0000256" key="3">
    <source>
        <dbReference type="ARBA" id="ARBA00022475"/>
    </source>
</evidence>
<dbReference type="Pfam" id="PF00999">
    <property type="entry name" value="Na_H_Exchanger"/>
    <property type="match status" value="1"/>
</dbReference>
<evidence type="ECO:0000259" key="11">
    <source>
        <dbReference type="Pfam" id="PF00999"/>
    </source>
</evidence>
<dbReference type="PANTHER" id="PTHR10110">
    <property type="entry name" value="SODIUM/HYDROGEN EXCHANGER"/>
    <property type="match status" value="1"/>
</dbReference>
<keyword evidence="3" id="KW-1003">Cell membrane</keyword>
<feature type="transmembrane region" description="Helical" evidence="10">
    <location>
        <begin position="210"/>
        <end position="227"/>
    </location>
</feature>
<dbReference type="GO" id="GO:0051453">
    <property type="term" value="P:regulation of intracellular pH"/>
    <property type="evidence" value="ECO:0007669"/>
    <property type="project" value="TreeGrafter"/>
</dbReference>
<evidence type="ECO:0000313" key="12">
    <source>
        <dbReference type="EMBL" id="SDC75582.1"/>
    </source>
</evidence>
<feature type="transmembrane region" description="Helical" evidence="10">
    <location>
        <begin position="340"/>
        <end position="360"/>
    </location>
</feature>
<evidence type="ECO:0000256" key="10">
    <source>
        <dbReference type="SAM" id="Phobius"/>
    </source>
</evidence>
<dbReference type="GO" id="GO:0005886">
    <property type="term" value="C:plasma membrane"/>
    <property type="evidence" value="ECO:0007669"/>
    <property type="project" value="UniProtKB-SubCell"/>
</dbReference>
<evidence type="ECO:0000256" key="2">
    <source>
        <dbReference type="ARBA" id="ARBA00022448"/>
    </source>
</evidence>
<keyword evidence="5 10" id="KW-1133">Transmembrane helix</keyword>
<feature type="transmembrane region" description="Helical" evidence="10">
    <location>
        <begin position="301"/>
        <end position="328"/>
    </location>
</feature>
<keyword evidence="6" id="KW-0915">Sodium</keyword>
<protein>
    <submittedName>
        <fullName evidence="12">Sodium/proton antiporter, CPA1 family</fullName>
    </submittedName>
</protein>
<evidence type="ECO:0000256" key="6">
    <source>
        <dbReference type="ARBA" id="ARBA00023053"/>
    </source>
</evidence>
<feature type="transmembrane region" description="Helical" evidence="10">
    <location>
        <begin position="366"/>
        <end position="384"/>
    </location>
</feature>
<evidence type="ECO:0000256" key="9">
    <source>
        <dbReference type="ARBA" id="ARBA00023201"/>
    </source>
</evidence>
<feature type="transmembrane region" description="Helical" evidence="10">
    <location>
        <begin position="83"/>
        <end position="105"/>
    </location>
</feature>
<reference evidence="12 13" key="1">
    <citation type="submission" date="2016-10" db="EMBL/GenBank/DDBJ databases">
        <authorList>
            <person name="de Groot N.N."/>
        </authorList>
    </citation>
    <scope>NUCLEOTIDE SEQUENCE [LARGE SCALE GENOMIC DNA]</scope>
    <source>
        <strain evidence="12 13">CPCC 100156</strain>
    </source>
</reference>
<feature type="transmembrane region" description="Helical" evidence="10">
    <location>
        <begin position="111"/>
        <end position="133"/>
    </location>
</feature>
<keyword evidence="9" id="KW-0739">Sodium transport</keyword>
<accession>A0A1G6P5V4</accession>
<dbReference type="GO" id="GO:0098719">
    <property type="term" value="P:sodium ion import across plasma membrane"/>
    <property type="evidence" value="ECO:0007669"/>
    <property type="project" value="TreeGrafter"/>
</dbReference>
<dbReference type="InterPro" id="IPR018422">
    <property type="entry name" value="Cation/H_exchanger_CPA1"/>
</dbReference>
<gene>
    <name evidence="12" type="ORF">SAMN04487779_1002279</name>
</gene>
<dbReference type="InterPro" id="IPR006153">
    <property type="entry name" value="Cation/H_exchanger_TM"/>
</dbReference>